<evidence type="ECO:0000313" key="3">
    <source>
        <dbReference type="Proteomes" id="UP001320766"/>
    </source>
</evidence>
<proteinExistence type="predicted"/>
<dbReference type="InterPro" id="IPR029058">
    <property type="entry name" value="AB_hydrolase_fold"/>
</dbReference>
<sequence length="308" mass="32189">MLNLVVAASVAGPVSAAARPQAVPAPVPASIAPLRALPQDLDARYAVAREGVLAAERLAGRRDDLWRAARLREMAVPGRRFLFFDGRDGGRAAEVFGDLATARRIAIVVPGSDTNLDKYGHLHGGALRLHAELGERSAVIAWLGYRTPATTSLGALTPELAETGARDLRTFVRELRAATPGARISLLCHSYGAAVCGRAAPGLDVSAIVFAGAPGAAVDDAAELRTRAEVWAGRGARDWIAHVPHARIRLPFATFGLGTDPVSPAFGARVFPAGDGGHSDYLRAGSLSLRTIARLVSGRAPLRAVDGA</sequence>
<accession>A0ABT1K9W1</accession>
<dbReference type="EMBL" id="JAMZEC010000001">
    <property type="protein sequence ID" value="MCP2350394.1"/>
    <property type="molecule type" value="Genomic_DNA"/>
</dbReference>
<dbReference type="Pfam" id="PF06259">
    <property type="entry name" value="Abhydrolase_8"/>
    <property type="match status" value="1"/>
</dbReference>
<dbReference type="InterPro" id="IPR010427">
    <property type="entry name" value="DUF1023"/>
</dbReference>
<protein>
    <recommendedName>
        <fullName evidence="1">DUF1023 domain-containing protein</fullName>
    </recommendedName>
</protein>
<comment type="caution">
    <text evidence="2">The sequence shown here is derived from an EMBL/GenBank/DDBJ whole genome shotgun (WGS) entry which is preliminary data.</text>
</comment>
<feature type="domain" description="DUF1023" evidence="1">
    <location>
        <begin position="85"/>
        <end position="245"/>
    </location>
</feature>
<dbReference type="RefSeq" id="WP_253775728.1">
    <property type="nucleotide sequence ID" value="NZ_BAAAVE010000003.1"/>
</dbReference>
<reference evidence="2 3" key="1">
    <citation type="submission" date="2022-06" db="EMBL/GenBank/DDBJ databases">
        <title>Sequencing the genomes of 1000 actinobacteria strains.</title>
        <authorList>
            <person name="Klenk H.-P."/>
        </authorList>
    </citation>
    <scope>NUCLEOTIDE SEQUENCE [LARGE SCALE GENOMIC DNA]</scope>
    <source>
        <strain evidence="2 3">DSM 44170</strain>
    </source>
</reference>
<gene>
    <name evidence="2" type="ORF">HD595_006516</name>
</gene>
<keyword evidence="3" id="KW-1185">Reference proteome</keyword>
<dbReference type="Gene3D" id="3.40.50.1820">
    <property type="entry name" value="alpha/beta hydrolase"/>
    <property type="match status" value="1"/>
</dbReference>
<organism evidence="2 3">
    <name type="scientific">Nonomuraea roseoviolacea subsp. carminata</name>
    <dbReference type="NCBI Taxonomy" id="160689"/>
    <lineage>
        <taxon>Bacteria</taxon>
        <taxon>Bacillati</taxon>
        <taxon>Actinomycetota</taxon>
        <taxon>Actinomycetes</taxon>
        <taxon>Streptosporangiales</taxon>
        <taxon>Streptosporangiaceae</taxon>
        <taxon>Nonomuraea</taxon>
    </lineage>
</organism>
<dbReference type="Proteomes" id="UP001320766">
    <property type="component" value="Unassembled WGS sequence"/>
</dbReference>
<dbReference type="SUPFAM" id="SSF53474">
    <property type="entry name" value="alpha/beta-Hydrolases"/>
    <property type="match status" value="1"/>
</dbReference>
<evidence type="ECO:0000313" key="2">
    <source>
        <dbReference type="EMBL" id="MCP2350394.1"/>
    </source>
</evidence>
<evidence type="ECO:0000259" key="1">
    <source>
        <dbReference type="Pfam" id="PF06259"/>
    </source>
</evidence>
<name>A0ABT1K9W1_9ACTN</name>